<evidence type="ECO:0000256" key="6">
    <source>
        <dbReference type="ARBA" id="ARBA00012926"/>
    </source>
</evidence>
<dbReference type="InterPro" id="IPR042188">
    <property type="entry name" value="MmgE/PrpD_sf_2"/>
</dbReference>
<keyword evidence="9" id="KW-0816">Tricarboxylic acid cycle</keyword>
<keyword evidence="17" id="KW-1185">Reference proteome</keyword>
<organism evidence="16 17">
    <name type="scientific">Mycobacterium arosiense ATCC BAA-1401 = DSM 45069</name>
    <dbReference type="NCBI Taxonomy" id="1265311"/>
    <lineage>
        <taxon>Bacteria</taxon>
        <taxon>Bacillati</taxon>
        <taxon>Actinomycetota</taxon>
        <taxon>Actinomycetes</taxon>
        <taxon>Mycobacteriales</taxon>
        <taxon>Mycobacteriaceae</taxon>
        <taxon>Mycobacterium</taxon>
        <taxon>Mycobacterium avium complex (MAC)</taxon>
    </lineage>
</organism>
<dbReference type="SUPFAM" id="SSF103378">
    <property type="entry name" value="2-methylcitrate dehydratase PrpD"/>
    <property type="match status" value="1"/>
</dbReference>
<evidence type="ECO:0000256" key="7">
    <source>
        <dbReference type="ARBA" id="ARBA00013124"/>
    </source>
</evidence>
<dbReference type="AlphaFoldDB" id="A0A1W9ZQI6"/>
<evidence type="ECO:0000313" key="17">
    <source>
        <dbReference type="Proteomes" id="UP000192707"/>
    </source>
</evidence>
<evidence type="ECO:0000259" key="14">
    <source>
        <dbReference type="Pfam" id="PF03972"/>
    </source>
</evidence>
<evidence type="ECO:0000313" key="16">
    <source>
        <dbReference type="EMBL" id="ORA20060.1"/>
    </source>
</evidence>
<sequence>MRIHDVGTRRSADDFPRNEHLAWKIAEVAADPVAVPAETEAMVINRIIDNAAVSAASVIRRPVAAARAQARAHPDSVKGAKVFGIGGDYSPEWAAWANGVAVRELDFHDTFLAAEYSHPGDNIPPLVAVAQHLEISGADLIRGLATAYEIQVDLVRGISLHEFKIDHVAHLGPSVAAGLGTMLHLDKETIYQAIGQALHLTTATRQSRKGLISSWKAYAPAWAGKVAIEAVDRAMRKEGAPAPIWEGEDGVIAWLLGGPERTYRVPLPEPGEPKRAILDTYTKEHSAEYQSQAPIDLARRLRERIGDLEQVATIVLHTSHHTHYVIGTGSGDPQKFDPDASRETLDHSLPYIFAVALQDGTWHHERSYAPERAHRPETVELWRKISTVEDPEWTRRYHSNDPAEKAFGARAEVTLKSGEVISDELAVADAHPLGAHPFERKQYIGKFTDLADGIVSDSEQQRFLSAVEAVPDLQAGALGALNITVDPLVLDRGPTIPPGIF</sequence>
<dbReference type="EC" id="4.2.1.79" evidence="7"/>
<evidence type="ECO:0000256" key="9">
    <source>
        <dbReference type="ARBA" id="ARBA00022532"/>
    </source>
</evidence>
<reference evidence="16 17" key="1">
    <citation type="submission" date="2016-12" db="EMBL/GenBank/DDBJ databases">
        <title>The new phylogeny of genus Mycobacterium.</title>
        <authorList>
            <person name="Tortoli E."/>
            <person name="Trovato A."/>
            <person name="Cirillo D.M."/>
        </authorList>
    </citation>
    <scope>NUCLEOTIDE SEQUENCE [LARGE SCALE GENOMIC DNA]</scope>
    <source>
        <strain evidence="16 17">DSM 45069</strain>
    </source>
</reference>
<evidence type="ECO:0000256" key="1">
    <source>
        <dbReference type="ARBA" id="ARBA00000096"/>
    </source>
</evidence>
<evidence type="ECO:0000256" key="4">
    <source>
        <dbReference type="ARBA" id="ARBA00006174"/>
    </source>
</evidence>
<comment type="catalytic activity">
    <reaction evidence="1">
        <text>(2S,3S)-2-methylcitrate = 2-methyl-cis-aconitate + H2O</text>
        <dbReference type="Rhea" id="RHEA:17725"/>
        <dbReference type="ChEBI" id="CHEBI:15377"/>
        <dbReference type="ChEBI" id="CHEBI:57872"/>
        <dbReference type="ChEBI" id="CHEBI:58853"/>
        <dbReference type="EC" id="4.2.1.79"/>
    </reaction>
</comment>
<dbReference type="GO" id="GO:0019541">
    <property type="term" value="P:propionate metabolic process"/>
    <property type="evidence" value="ECO:0007669"/>
    <property type="project" value="UniProtKB-ARBA"/>
</dbReference>
<dbReference type="InterPro" id="IPR042183">
    <property type="entry name" value="MmgE/PrpD_sf_1"/>
</dbReference>
<comment type="function">
    <text evidence="12">Involved in the catabolism of short chain fatty acids (SCFA) via the tricarboxylic acid (TCA)(acetyl degradation route) and via the 2-methylcitrate cycle I (propionate degradation route). Catalyzes the dehydration of 2-methylcitrate (2-MC) to yield the cis isomer of 2-methyl-aconitate. Could also catalyze the dehydration of citrate and the hydration of cis-aconitate.</text>
</comment>
<comment type="pathway">
    <text evidence="2">Carbohydrate metabolism; tricarboxylic acid cycle; isocitrate from oxaloacetate: step 1/2.</text>
</comment>
<dbReference type="GO" id="GO:0006099">
    <property type="term" value="P:tricarboxylic acid cycle"/>
    <property type="evidence" value="ECO:0007669"/>
    <property type="project" value="UniProtKB-KW"/>
</dbReference>
<keyword evidence="10" id="KW-0456">Lyase</keyword>
<dbReference type="PANTHER" id="PTHR16943:SF8">
    <property type="entry name" value="2-METHYLCITRATE DEHYDRATASE"/>
    <property type="match status" value="1"/>
</dbReference>
<dbReference type="Gene3D" id="3.30.1330.120">
    <property type="entry name" value="2-methylcitrate dehydratase PrpD"/>
    <property type="match status" value="1"/>
</dbReference>
<dbReference type="NCBIfam" id="NF042438">
    <property type="entry name" value="PrpD_hiGCgrampos"/>
    <property type="match status" value="1"/>
</dbReference>
<protein>
    <recommendedName>
        <fullName evidence="8">2-methylcitrate dehydratase</fullName>
        <ecNumber evidence="6">4.2.1.3</ecNumber>
        <ecNumber evidence="7">4.2.1.79</ecNumber>
    </recommendedName>
    <alternativeName>
        <fullName evidence="13">Aconitate hydratase</fullName>
    </alternativeName>
</protein>
<dbReference type="Pfam" id="PF03972">
    <property type="entry name" value="MmgE_PrpD_N"/>
    <property type="match status" value="1"/>
</dbReference>
<proteinExistence type="inferred from homology"/>
<accession>A0A1W9ZQI6</accession>
<dbReference type="Gene3D" id="1.10.4100.10">
    <property type="entry name" value="2-methylcitrate dehydratase PrpD"/>
    <property type="match status" value="1"/>
</dbReference>
<evidence type="ECO:0000256" key="12">
    <source>
        <dbReference type="ARBA" id="ARBA00059809"/>
    </source>
</evidence>
<feature type="domain" description="MmgE/PrpD C-terminal" evidence="15">
    <location>
        <begin position="285"/>
        <end position="469"/>
    </location>
</feature>
<dbReference type="EMBL" id="MVHG01000004">
    <property type="protein sequence ID" value="ORA20060.1"/>
    <property type="molecule type" value="Genomic_DNA"/>
</dbReference>
<dbReference type="GO" id="GO:0047547">
    <property type="term" value="F:2-methylcitrate dehydratase activity"/>
    <property type="evidence" value="ECO:0007669"/>
    <property type="project" value="UniProtKB-EC"/>
</dbReference>
<dbReference type="RefSeq" id="WP_083063060.1">
    <property type="nucleotide sequence ID" value="NZ_MVHG01000004.1"/>
</dbReference>
<comment type="subunit">
    <text evidence="5">Monomer.</text>
</comment>
<feature type="domain" description="MmgE/PrpD N-terminal" evidence="14">
    <location>
        <begin position="19"/>
        <end position="261"/>
    </location>
</feature>
<comment type="pathway">
    <text evidence="3">Organic acid metabolism; propanoate degradation.</text>
</comment>
<dbReference type="InterPro" id="IPR053420">
    <property type="entry name" value="2-Methylcitrate_Dehydratase"/>
</dbReference>
<dbReference type="Pfam" id="PF19305">
    <property type="entry name" value="MmgE_PrpD_C"/>
    <property type="match status" value="1"/>
</dbReference>
<evidence type="ECO:0000256" key="3">
    <source>
        <dbReference type="ARBA" id="ARBA00005026"/>
    </source>
</evidence>
<evidence type="ECO:0000256" key="2">
    <source>
        <dbReference type="ARBA" id="ARBA00004751"/>
    </source>
</evidence>
<dbReference type="FunFam" id="3.30.1330.120:FF:000004">
    <property type="entry name" value="2-methylcitrate dehydratase 2"/>
    <property type="match status" value="1"/>
</dbReference>
<dbReference type="GO" id="GO:0003994">
    <property type="term" value="F:aconitate hydratase activity"/>
    <property type="evidence" value="ECO:0007669"/>
    <property type="project" value="UniProtKB-EC"/>
</dbReference>
<evidence type="ECO:0000256" key="5">
    <source>
        <dbReference type="ARBA" id="ARBA00011245"/>
    </source>
</evidence>
<evidence type="ECO:0000256" key="8">
    <source>
        <dbReference type="ARBA" id="ARBA00017240"/>
    </source>
</evidence>
<gene>
    <name evidence="16" type="ORF">BST14_02725</name>
</gene>
<comment type="catalytic activity">
    <reaction evidence="11">
        <text>citrate = D-threo-isocitrate</text>
        <dbReference type="Rhea" id="RHEA:10336"/>
        <dbReference type="ChEBI" id="CHEBI:15562"/>
        <dbReference type="ChEBI" id="CHEBI:16947"/>
        <dbReference type="EC" id="4.2.1.3"/>
    </reaction>
</comment>
<evidence type="ECO:0000256" key="10">
    <source>
        <dbReference type="ARBA" id="ARBA00023239"/>
    </source>
</evidence>
<comment type="similarity">
    <text evidence="4">Belongs to the PrpD family.</text>
</comment>
<evidence type="ECO:0000256" key="13">
    <source>
        <dbReference type="ARBA" id="ARBA00081845"/>
    </source>
</evidence>
<name>A0A1W9ZQI6_MYCAI</name>
<evidence type="ECO:0000259" key="15">
    <source>
        <dbReference type="Pfam" id="PF19305"/>
    </source>
</evidence>
<evidence type="ECO:0000256" key="11">
    <source>
        <dbReference type="ARBA" id="ARBA00023501"/>
    </source>
</evidence>
<dbReference type="InterPro" id="IPR005656">
    <property type="entry name" value="MmgE_PrpD"/>
</dbReference>
<dbReference type="FunFam" id="1.10.4100.10:FF:000003">
    <property type="entry name" value="2-methylcitrate dehydratase 1"/>
    <property type="match status" value="1"/>
</dbReference>
<dbReference type="Proteomes" id="UP000192707">
    <property type="component" value="Unassembled WGS sequence"/>
</dbReference>
<comment type="caution">
    <text evidence="16">The sequence shown here is derived from an EMBL/GenBank/DDBJ whole genome shotgun (WGS) entry which is preliminary data.</text>
</comment>
<dbReference type="EC" id="4.2.1.3" evidence="6"/>
<dbReference type="InterPro" id="IPR045337">
    <property type="entry name" value="MmgE_PrpD_C"/>
</dbReference>
<dbReference type="InterPro" id="IPR045336">
    <property type="entry name" value="MmgE_PrpD_N"/>
</dbReference>
<dbReference type="PANTHER" id="PTHR16943">
    <property type="entry name" value="2-METHYLCITRATE DEHYDRATASE-RELATED"/>
    <property type="match status" value="1"/>
</dbReference>
<dbReference type="InterPro" id="IPR036148">
    <property type="entry name" value="MmgE/PrpD_sf"/>
</dbReference>